<reference evidence="1" key="1">
    <citation type="submission" date="2018-05" db="EMBL/GenBank/DDBJ databases">
        <authorList>
            <person name="Lanie J.A."/>
            <person name="Ng W.-L."/>
            <person name="Kazmierczak K.M."/>
            <person name="Andrzejewski T.M."/>
            <person name="Davidsen T.M."/>
            <person name="Wayne K.J."/>
            <person name="Tettelin H."/>
            <person name="Glass J.I."/>
            <person name="Rusch D."/>
            <person name="Podicherti R."/>
            <person name="Tsui H.-C.T."/>
            <person name="Winkler M.E."/>
        </authorList>
    </citation>
    <scope>NUCLEOTIDE SEQUENCE</scope>
</reference>
<sequence length="227" mass="26309">MRYFLIAIGFTGVILSAQQANFRFDNMDGKDARNIVFYTSYWLSNHPQLNPDDGNRRLWISIGYSSYFRKIHGDRWILPDFDIMIRITRNLSLTGKLYGFQLEKDAPQVIGSGFQYYFGKDDSKTWVSSLQRVDLKGIAHFRLTSITINIHKWFSGPIVDYSIGAGANIYKGKSYYKSIETLEAIEGQTNFFGLDAIMPFNTFRLGLGIKIHPEFQLFRIYIVKNFF</sequence>
<protein>
    <recommendedName>
        <fullName evidence="2">Bacterial surface antigen (D15) domain-containing protein</fullName>
    </recommendedName>
</protein>
<organism evidence="1">
    <name type="scientific">marine metagenome</name>
    <dbReference type="NCBI Taxonomy" id="408172"/>
    <lineage>
        <taxon>unclassified sequences</taxon>
        <taxon>metagenomes</taxon>
        <taxon>ecological metagenomes</taxon>
    </lineage>
</organism>
<accession>A0A381UG94</accession>
<name>A0A381UG94_9ZZZZ</name>
<proteinExistence type="predicted"/>
<dbReference type="AlphaFoldDB" id="A0A381UG94"/>
<evidence type="ECO:0000313" key="1">
    <source>
        <dbReference type="EMBL" id="SVA27235.1"/>
    </source>
</evidence>
<evidence type="ECO:0008006" key="2">
    <source>
        <dbReference type="Google" id="ProtNLM"/>
    </source>
</evidence>
<dbReference type="EMBL" id="UINC01006390">
    <property type="protein sequence ID" value="SVA27235.1"/>
    <property type="molecule type" value="Genomic_DNA"/>
</dbReference>
<gene>
    <name evidence="1" type="ORF">METZ01_LOCUS80089</name>
</gene>